<feature type="domain" description="Transcription regulator TrmB N-terminal" evidence="1">
    <location>
        <begin position="6"/>
        <end position="74"/>
    </location>
</feature>
<dbReference type="PANTHER" id="PTHR34293:SF1">
    <property type="entry name" value="HTH-TYPE TRANSCRIPTIONAL REGULATOR TRMBL2"/>
    <property type="match status" value="1"/>
</dbReference>
<dbReference type="InterPro" id="IPR036388">
    <property type="entry name" value="WH-like_DNA-bd_sf"/>
</dbReference>
<reference evidence="2 3" key="1">
    <citation type="journal article" date="2016" name="Nat. Commun.">
        <title>Thousands of microbial genomes shed light on interconnected biogeochemical processes in an aquifer system.</title>
        <authorList>
            <person name="Anantharaman K."/>
            <person name="Brown C.T."/>
            <person name="Hug L.A."/>
            <person name="Sharon I."/>
            <person name="Castelle C.J."/>
            <person name="Probst A.J."/>
            <person name="Thomas B.C."/>
            <person name="Singh A."/>
            <person name="Wilkins M.J."/>
            <person name="Karaoz U."/>
            <person name="Brodie E.L."/>
            <person name="Williams K.H."/>
            <person name="Hubbard S.S."/>
            <person name="Banfield J.F."/>
        </authorList>
    </citation>
    <scope>NUCLEOTIDE SEQUENCE [LARGE SCALE GENOMIC DNA]</scope>
</reference>
<dbReference type="EMBL" id="MHLL01000030">
    <property type="protein sequence ID" value="OGZ08679.1"/>
    <property type="molecule type" value="Genomic_DNA"/>
</dbReference>
<protein>
    <recommendedName>
        <fullName evidence="1">Transcription regulator TrmB N-terminal domain-containing protein</fullName>
    </recommendedName>
</protein>
<dbReference type="InterPro" id="IPR051797">
    <property type="entry name" value="TrmB-like"/>
</dbReference>
<evidence type="ECO:0000313" key="3">
    <source>
        <dbReference type="Proteomes" id="UP000177996"/>
    </source>
</evidence>
<dbReference type="PANTHER" id="PTHR34293">
    <property type="entry name" value="HTH-TYPE TRANSCRIPTIONAL REGULATOR TRMBL2"/>
    <property type="match status" value="1"/>
</dbReference>
<accession>A0A1G2D511</accession>
<comment type="caution">
    <text evidence="2">The sequence shown here is derived from an EMBL/GenBank/DDBJ whole genome shotgun (WGS) entry which is preliminary data.</text>
</comment>
<dbReference type="STRING" id="1798661.A3D65_01205"/>
<evidence type="ECO:0000259" key="1">
    <source>
        <dbReference type="Pfam" id="PF01978"/>
    </source>
</evidence>
<dbReference type="Proteomes" id="UP000177996">
    <property type="component" value="Unassembled WGS sequence"/>
</dbReference>
<evidence type="ECO:0000313" key="2">
    <source>
        <dbReference type="EMBL" id="OGZ08679.1"/>
    </source>
</evidence>
<dbReference type="InterPro" id="IPR011991">
    <property type="entry name" value="ArsR-like_HTH"/>
</dbReference>
<dbReference type="Pfam" id="PF01978">
    <property type="entry name" value="TrmB"/>
    <property type="match status" value="1"/>
</dbReference>
<dbReference type="CDD" id="cd00090">
    <property type="entry name" value="HTH_ARSR"/>
    <property type="match status" value="1"/>
</dbReference>
<dbReference type="SUPFAM" id="SSF46785">
    <property type="entry name" value="Winged helix' DNA-binding domain"/>
    <property type="match status" value="1"/>
</dbReference>
<dbReference type="Gene3D" id="1.10.10.10">
    <property type="entry name" value="Winged helix-like DNA-binding domain superfamily/Winged helix DNA-binding domain"/>
    <property type="match status" value="1"/>
</dbReference>
<dbReference type="AlphaFoldDB" id="A0A1G2D511"/>
<name>A0A1G2D511_9BACT</name>
<gene>
    <name evidence="2" type="ORF">A3D65_01205</name>
</gene>
<sequence>MLEKYLEELGLSDKEAVVYLALLQFDNAAPSQIAEKTKLNRSTVYVVLESLEKKGLASETNVGKTVHYQAAAPERLETYVEQQELKLEELGKRLKDIIPQIKAVQRETGERPIIRVAYGKDAALAQTLEFYNVEDRERIGYFIFNQDLLNEQYTQKELDKARSIRPQKKISGKSIYNATTPILSNELSERKQVDSKEFPITSDISIHEDRVHIVTLGEQTTTILIQSKDFANTLKTLFKLAFRSLK</sequence>
<organism evidence="2 3">
    <name type="scientific">Candidatus Lloydbacteria bacterium RIFCSPHIGHO2_02_FULL_50_13</name>
    <dbReference type="NCBI Taxonomy" id="1798661"/>
    <lineage>
        <taxon>Bacteria</taxon>
        <taxon>Candidatus Lloydiibacteriota</taxon>
    </lineage>
</organism>
<dbReference type="InterPro" id="IPR002831">
    <property type="entry name" value="Tscrpt_reg_TrmB_N"/>
</dbReference>
<dbReference type="InterPro" id="IPR036390">
    <property type="entry name" value="WH_DNA-bd_sf"/>
</dbReference>
<proteinExistence type="predicted"/>